<proteinExistence type="predicted"/>
<dbReference type="EMBL" id="GBRH01277501">
    <property type="protein sequence ID" value="JAD20394.1"/>
    <property type="molecule type" value="Transcribed_RNA"/>
</dbReference>
<feature type="region of interest" description="Disordered" evidence="1">
    <location>
        <begin position="1"/>
        <end position="119"/>
    </location>
</feature>
<reference evidence="2" key="1">
    <citation type="submission" date="2014-09" db="EMBL/GenBank/DDBJ databases">
        <authorList>
            <person name="Magalhaes I.L.F."/>
            <person name="Oliveira U."/>
            <person name="Santos F.R."/>
            <person name="Vidigal T.H.D.A."/>
            <person name="Brescovit A.D."/>
            <person name="Santos A.J."/>
        </authorList>
    </citation>
    <scope>NUCLEOTIDE SEQUENCE</scope>
    <source>
        <tissue evidence="2">Shoot tissue taken approximately 20 cm above the soil surface</tissue>
    </source>
</reference>
<accession>A0A0A8Y3J8</accession>
<protein>
    <submittedName>
        <fullName evidence="2">Uncharacterized protein</fullName>
    </submittedName>
</protein>
<evidence type="ECO:0000313" key="2">
    <source>
        <dbReference type="EMBL" id="JAD20394.1"/>
    </source>
</evidence>
<feature type="compositionally biased region" description="Basic and acidic residues" evidence="1">
    <location>
        <begin position="84"/>
        <end position="102"/>
    </location>
</feature>
<dbReference type="AlphaFoldDB" id="A0A0A8Y3J8"/>
<sequence>MEQTKPGITTNNKTGTKQETKKTQKKRGKELNPTAGQRPRRTNTNETQELSKRTQSEEMQTTAQEEENQGERNRRRQQSLPKKKGNDETKEGSRLPTEETRKGGPTQLHAVPKKKGPSI</sequence>
<organism evidence="2">
    <name type="scientific">Arundo donax</name>
    <name type="common">Giant reed</name>
    <name type="synonym">Donax arundinaceus</name>
    <dbReference type="NCBI Taxonomy" id="35708"/>
    <lineage>
        <taxon>Eukaryota</taxon>
        <taxon>Viridiplantae</taxon>
        <taxon>Streptophyta</taxon>
        <taxon>Embryophyta</taxon>
        <taxon>Tracheophyta</taxon>
        <taxon>Spermatophyta</taxon>
        <taxon>Magnoliopsida</taxon>
        <taxon>Liliopsida</taxon>
        <taxon>Poales</taxon>
        <taxon>Poaceae</taxon>
        <taxon>PACMAD clade</taxon>
        <taxon>Arundinoideae</taxon>
        <taxon>Arundineae</taxon>
        <taxon>Arundo</taxon>
    </lineage>
</organism>
<evidence type="ECO:0000256" key="1">
    <source>
        <dbReference type="SAM" id="MobiDB-lite"/>
    </source>
</evidence>
<name>A0A0A8Y3J8_ARUDO</name>
<feature type="compositionally biased region" description="Basic residues" evidence="1">
    <location>
        <begin position="73"/>
        <end position="83"/>
    </location>
</feature>
<reference evidence="2" key="2">
    <citation type="journal article" date="2015" name="Data Brief">
        <title>Shoot transcriptome of the giant reed, Arundo donax.</title>
        <authorList>
            <person name="Barrero R.A."/>
            <person name="Guerrero F.D."/>
            <person name="Moolhuijzen P."/>
            <person name="Goolsby J.A."/>
            <person name="Tidwell J."/>
            <person name="Bellgard S.E."/>
            <person name="Bellgard M.I."/>
        </authorList>
    </citation>
    <scope>NUCLEOTIDE SEQUENCE</scope>
    <source>
        <tissue evidence="2">Shoot tissue taken approximately 20 cm above the soil surface</tissue>
    </source>
</reference>